<reference evidence="4 5" key="1">
    <citation type="submission" date="2015-01" db="EMBL/GenBank/DDBJ databases">
        <title>The Genome Sequence of Exophiala oligosperma CBS72588.</title>
        <authorList>
            <consortium name="The Broad Institute Genomics Platform"/>
            <person name="Cuomo C."/>
            <person name="de Hoog S."/>
            <person name="Gorbushina A."/>
            <person name="Stielow B."/>
            <person name="Teixiera M."/>
            <person name="Abouelleil A."/>
            <person name="Chapman S.B."/>
            <person name="Priest M."/>
            <person name="Young S.K."/>
            <person name="Wortman J."/>
            <person name="Nusbaum C."/>
            <person name="Birren B."/>
        </authorList>
    </citation>
    <scope>NUCLEOTIDE SEQUENCE [LARGE SCALE GENOMIC DNA]</scope>
    <source>
        <strain evidence="4 5">CBS 72588</strain>
    </source>
</reference>
<protein>
    <recommendedName>
        <fullName evidence="3">Apoptosis regulator Bcl-2 family BH4 domain-containing protein</fullName>
    </recommendedName>
</protein>
<feature type="region of interest" description="Disordered" evidence="2">
    <location>
        <begin position="463"/>
        <end position="492"/>
    </location>
</feature>
<evidence type="ECO:0000313" key="5">
    <source>
        <dbReference type="Proteomes" id="UP000053342"/>
    </source>
</evidence>
<evidence type="ECO:0000259" key="3">
    <source>
        <dbReference type="PROSITE" id="PS50063"/>
    </source>
</evidence>
<dbReference type="VEuPathDB" id="FungiDB:PV06_07380"/>
<keyword evidence="1" id="KW-0175">Coiled coil</keyword>
<dbReference type="EMBL" id="KN847338">
    <property type="protein sequence ID" value="KIW40155.1"/>
    <property type="molecule type" value="Genomic_DNA"/>
</dbReference>
<dbReference type="RefSeq" id="XP_016260371.1">
    <property type="nucleotide sequence ID" value="XM_016408617.1"/>
</dbReference>
<feature type="region of interest" description="Disordered" evidence="2">
    <location>
        <begin position="34"/>
        <end position="59"/>
    </location>
</feature>
<proteinExistence type="predicted"/>
<organism evidence="4 5">
    <name type="scientific">Exophiala oligosperma</name>
    <dbReference type="NCBI Taxonomy" id="215243"/>
    <lineage>
        <taxon>Eukaryota</taxon>
        <taxon>Fungi</taxon>
        <taxon>Dikarya</taxon>
        <taxon>Ascomycota</taxon>
        <taxon>Pezizomycotina</taxon>
        <taxon>Eurotiomycetes</taxon>
        <taxon>Chaetothyriomycetidae</taxon>
        <taxon>Chaetothyriales</taxon>
        <taxon>Herpotrichiellaceae</taxon>
        <taxon>Exophiala</taxon>
    </lineage>
</organism>
<dbReference type="GeneID" id="27359454"/>
<dbReference type="PROSITE" id="PS50063">
    <property type="entry name" value="BH4_2"/>
    <property type="match status" value="1"/>
</dbReference>
<feature type="domain" description="Apoptosis regulator Bcl-2 family BH4" evidence="3">
    <location>
        <begin position="67"/>
        <end position="86"/>
    </location>
</feature>
<accession>A0A0D2DCH7</accession>
<sequence length="634" mass="74135">MEPSPPPDHHFAPVNPDLHILDDAFDILHEEPVRYEERKPTVQQRMPAMPLDDDVPDVRPLKERTKSSEVLPDYVYYRLRRNGDNWEAAAKSRIIAPIEDIEKTVRKGKGGDAPILDQMKRMSDTRREMIGELVHGVNKNEMGGHRFEVAYITAKRIRKRSGKVEVPEMDVILTRTKVKAKGKSKDVGEEIILKESKKSGDNEKEKKHDEDGHSHSRKDSVLEPLKDPIANMLLFDPDGRPRDEFGPINFTSAGLPPRIPQERPLGVKPEVRKEEKKRGKSRKRSKSRQRHAEDGVVMVGDVEEFHDVADAPPVDGFFGEVNPLDRRGRRGKSPYPTEHPEVVGGEPRRSHSRRRPTTESRHHSRDKSRSRPSSIYIPNQHTRQYFHEDSASSHGSDSSHYSVVEYAESSATSLTSGGLPRRGSLVRHEPRPEQVYKMHHRGPTRSASYVDKTYREDERVVIPSRSRRDSSYLAYDNHRPPPPAEVRYERPPPQPRLVRQMTVPIPEERQVMYHQDVAPMVRRMTTEQAPVIRYAVPPVAGYPEEERDIFYRDDLDRRSSRVEDYQRERVREEYYKQREQELDSRQHELEIAEADMRRLRLQEREYHDDRERRERRQSKPLYYDEETGRYFYYD</sequence>
<evidence type="ECO:0000256" key="2">
    <source>
        <dbReference type="SAM" id="MobiDB-lite"/>
    </source>
</evidence>
<feature type="coiled-coil region" evidence="1">
    <location>
        <begin position="575"/>
        <end position="609"/>
    </location>
</feature>
<dbReference type="GO" id="GO:0042981">
    <property type="term" value="P:regulation of apoptotic process"/>
    <property type="evidence" value="ECO:0007669"/>
    <property type="project" value="InterPro"/>
</dbReference>
<dbReference type="Proteomes" id="UP000053342">
    <property type="component" value="Unassembled WGS sequence"/>
</dbReference>
<dbReference type="STRING" id="215243.A0A0D2DCH7"/>
<dbReference type="OrthoDB" id="4159529at2759"/>
<evidence type="ECO:0000256" key="1">
    <source>
        <dbReference type="SAM" id="Coils"/>
    </source>
</evidence>
<dbReference type="InterPro" id="IPR003093">
    <property type="entry name" value="Bcl2_BH4"/>
</dbReference>
<keyword evidence="5" id="KW-1185">Reference proteome</keyword>
<name>A0A0D2DCH7_9EURO</name>
<gene>
    <name evidence="4" type="ORF">PV06_07380</name>
</gene>
<dbReference type="AlphaFoldDB" id="A0A0D2DCH7"/>
<feature type="compositionally biased region" description="Basic and acidic residues" evidence="2">
    <location>
        <begin position="338"/>
        <end position="349"/>
    </location>
</feature>
<feature type="compositionally biased region" description="Low complexity" evidence="2">
    <location>
        <begin position="392"/>
        <end position="402"/>
    </location>
</feature>
<feature type="compositionally biased region" description="Basic residues" evidence="2">
    <location>
        <begin position="278"/>
        <end position="289"/>
    </location>
</feature>
<evidence type="ECO:0000313" key="4">
    <source>
        <dbReference type="EMBL" id="KIW40155.1"/>
    </source>
</evidence>
<dbReference type="HOGENOM" id="CLU_436769_0_0_1"/>
<feature type="region of interest" description="Disordered" evidence="2">
    <location>
        <begin position="184"/>
        <end position="430"/>
    </location>
</feature>
<feature type="compositionally biased region" description="Basic and acidic residues" evidence="2">
    <location>
        <begin position="184"/>
        <end position="226"/>
    </location>
</feature>